<keyword evidence="16" id="KW-0137">Centromere</keyword>
<keyword evidence="15" id="KW-0131">Cell cycle</keyword>
<dbReference type="GO" id="GO:0042729">
    <property type="term" value="C:DASH complex"/>
    <property type="evidence" value="ECO:0007669"/>
    <property type="project" value="InterPro"/>
</dbReference>
<keyword evidence="5" id="KW-0158">Chromosome</keyword>
<evidence type="ECO:0000256" key="9">
    <source>
        <dbReference type="ARBA" id="ARBA00022776"/>
    </source>
</evidence>
<feature type="region of interest" description="Disordered" evidence="19">
    <location>
        <begin position="56"/>
        <end position="76"/>
    </location>
</feature>
<keyword evidence="12" id="KW-0175">Coiled coil</keyword>
<proteinExistence type="inferred from homology"/>
<keyword evidence="8" id="KW-0493">Microtubule</keyword>
<comment type="similarity">
    <text evidence="4">Belongs to the DASH complex SPC34 family.</text>
</comment>
<keyword evidence="7" id="KW-0132">Cell division</keyword>
<sequence>MTLLASHLEQISASAKTIADLEFPPPKRFTNALLNNPEITTLIRDTEPHERALFSLDPNAVRRNGQQTNNFENGMHSRKSGFPTGHPMRHSAVSRVLGNDLLQEIRQSSNARSHGGVNVEILLRGAEKLCEVYSIPGAHEKIRALRNRHKEVAASISILEEKVSKQQSVLERKNSTLNSEDSNREDDPEQEALHRGNQYTEEDLQLEEDEIRELEARRKALEDRVSGMERDLGGLLK</sequence>
<dbReference type="AlphaFoldDB" id="A0AA38WYZ2"/>
<feature type="region of interest" description="Disordered" evidence="19">
    <location>
        <begin position="169"/>
        <end position="206"/>
    </location>
</feature>
<evidence type="ECO:0000256" key="16">
    <source>
        <dbReference type="ARBA" id="ARBA00023328"/>
    </source>
</evidence>
<name>A0AA38WYZ2_9EURO</name>
<dbReference type="InterPro" id="IPR013966">
    <property type="entry name" value="Spc34"/>
</dbReference>
<evidence type="ECO:0000256" key="3">
    <source>
        <dbReference type="ARBA" id="ARBA00004629"/>
    </source>
</evidence>
<evidence type="ECO:0000313" key="20">
    <source>
        <dbReference type="EMBL" id="KAJ9603708.1"/>
    </source>
</evidence>
<dbReference type="Proteomes" id="UP001172673">
    <property type="component" value="Unassembled WGS sequence"/>
</dbReference>
<keyword evidence="11" id="KW-0995">Kinetochore</keyword>
<keyword evidence="13" id="KW-0206">Cytoskeleton</keyword>
<evidence type="ECO:0000256" key="18">
    <source>
        <dbReference type="ARBA" id="ARBA00044346"/>
    </source>
</evidence>
<dbReference type="GO" id="GO:0051301">
    <property type="term" value="P:cell division"/>
    <property type="evidence" value="ECO:0007669"/>
    <property type="project" value="UniProtKB-KW"/>
</dbReference>
<keyword evidence="21" id="KW-1185">Reference proteome</keyword>
<comment type="caution">
    <text evidence="20">The sequence shown here is derived from an EMBL/GenBank/DDBJ whole genome shotgun (WGS) entry which is preliminary data.</text>
</comment>
<evidence type="ECO:0000256" key="6">
    <source>
        <dbReference type="ARBA" id="ARBA00022490"/>
    </source>
</evidence>
<dbReference type="Pfam" id="PF08657">
    <property type="entry name" value="DASH_Spc34"/>
    <property type="match status" value="2"/>
</dbReference>
<evidence type="ECO:0000256" key="19">
    <source>
        <dbReference type="SAM" id="MobiDB-lite"/>
    </source>
</evidence>
<evidence type="ECO:0000256" key="14">
    <source>
        <dbReference type="ARBA" id="ARBA00023242"/>
    </source>
</evidence>
<keyword evidence="9" id="KW-0498">Mitosis</keyword>
<evidence type="ECO:0000256" key="8">
    <source>
        <dbReference type="ARBA" id="ARBA00022701"/>
    </source>
</evidence>
<evidence type="ECO:0000256" key="1">
    <source>
        <dbReference type="ARBA" id="ARBA00004123"/>
    </source>
</evidence>
<evidence type="ECO:0000313" key="21">
    <source>
        <dbReference type="Proteomes" id="UP001172673"/>
    </source>
</evidence>
<keyword evidence="10" id="KW-0159">Chromosome partition</keyword>
<keyword evidence="6" id="KW-0963">Cytoplasm</keyword>
<evidence type="ECO:0000256" key="4">
    <source>
        <dbReference type="ARBA" id="ARBA00008491"/>
    </source>
</evidence>
<gene>
    <name evidence="20" type="ORF">H2200_011894</name>
</gene>
<dbReference type="EMBL" id="JAPDRK010000021">
    <property type="protein sequence ID" value="KAJ9603708.1"/>
    <property type="molecule type" value="Genomic_DNA"/>
</dbReference>
<accession>A0AA38WYZ2</accession>
<evidence type="ECO:0000256" key="11">
    <source>
        <dbReference type="ARBA" id="ARBA00022838"/>
    </source>
</evidence>
<dbReference type="GO" id="GO:0005876">
    <property type="term" value="C:spindle microtubule"/>
    <property type="evidence" value="ECO:0007669"/>
    <property type="project" value="InterPro"/>
</dbReference>
<reference evidence="20" key="1">
    <citation type="submission" date="2022-10" db="EMBL/GenBank/DDBJ databases">
        <title>Culturing micro-colonial fungi from biological soil crusts in the Mojave desert and describing Neophaeococcomyces mojavensis, and introducing the new genera and species Taxawa tesnikishii.</title>
        <authorList>
            <person name="Kurbessoian T."/>
            <person name="Stajich J.E."/>
        </authorList>
    </citation>
    <scope>NUCLEOTIDE SEQUENCE</scope>
    <source>
        <strain evidence="20">TK_41</strain>
    </source>
</reference>
<dbReference type="GO" id="GO:0008608">
    <property type="term" value="P:attachment of spindle microtubules to kinetochore"/>
    <property type="evidence" value="ECO:0007669"/>
    <property type="project" value="InterPro"/>
</dbReference>
<evidence type="ECO:0000256" key="17">
    <source>
        <dbReference type="ARBA" id="ARBA00044112"/>
    </source>
</evidence>
<evidence type="ECO:0000256" key="13">
    <source>
        <dbReference type="ARBA" id="ARBA00023212"/>
    </source>
</evidence>
<evidence type="ECO:0000256" key="12">
    <source>
        <dbReference type="ARBA" id="ARBA00023054"/>
    </source>
</evidence>
<evidence type="ECO:0000256" key="15">
    <source>
        <dbReference type="ARBA" id="ARBA00023306"/>
    </source>
</evidence>
<keyword evidence="14" id="KW-0539">Nucleus</keyword>
<organism evidence="20 21">
    <name type="scientific">Cladophialophora chaetospira</name>
    <dbReference type="NCBI Taxonomy" id="386627"/>
    <lineage>
        <taxon>Eukaryota</taxon>
        <taxon>Fungi</taxon>
        <taxon>Dikarya</taxon>
        <taxon>Ascomycota</taxon>
        <taxon>Pezizomycotina</taxon>
        <taxon>Eurotiomycetes</taxon>
        <taxon>Chaetothyriomycetidae</taxon>
        <taxon>Chaetothyriales</taxon>
        <taxon>Herpotrichiellaceae</taxon>
        <taxon>Cladophialophora</taxon>
    </lineage>
</organism>
<evidence type="ECO:0000256" key="5">
    <source>
        <dbReference type="ARBA" id="ARBA00022454"/>
    </source>
</evidence>
<protein>
    <recommendedName>
        <fullName evidence="17">DASH complex subunit SPC34</fullName>
    </recommendedName>
    <alternativeName>
        <fullName evidence="18">Outer kinetochore protein SPC34</fullName>
    </alternativeName>
</protein>
<evidence type="ECO:0000256" key="2">
    <source>
        <dbReference type="ARBA" id="ARBA00004186"/>
    </source>
</evidence>
<comment type="subcellular location">
    <subcellularLocation>
        <location evidence="3">Chromosome</location>
        <location evidence="3">Centromere</location>
        <location evidence="3">Kinetochore</location>
    </subcellularLocation>
    <subcellularLocation>
        <location evidence="2">Cytoplasm</location>
        <location evidence="2">Cytoskeleton</location>
        <location evidence="2">Spindle</location>
    </subcellularLocation>
    <subcellularLocation>
        <location evidence="1">Nucleus</location>
    </subcellularLocation>
</comment>
<evidence type="ECO:0000256" key="7">
    <source>
        <dbReference type="ARBA" id="ARBA00022618"/>
    </source>
</evidence>
<evidence type="ECO:0000256" key="10">
    <source>
        <dbReference type="ARBA" id="ARBA00022829"/>
    </source>
</evidence>